<dbReference type="AlphaFoldDB" id="D4XF49"/>
<accession>D4XF49</accession>
<dbReference type="InterPro" id="IPR000847">
    <property type="entry name" value="LysR_HTH_N"/>
</dbReference>
<dbReference type="Gene3D" id="1.10.10.10">
    <property type="entry name" value="Winged helix-like DNA-binding domain superfamily/Winged helix DNA-binding domain"/>
    <property type="match status" value="1"/>
</dbReference>
<gene>
    <name evidence="6" type="ORF">HMPREF0004_4096</name>
</gene>
<dbReference type="SUPFAM" id="SSF46785">
    <property type="entry name" value="Winged helix' DNA-binding domain"/>
    <property type="match status" value="1"/>
</dbReference>
<dbReference type="PANTHER" id="PTHR30537">
    <property type="entry name" value="HTH-TYPE TRANSCRIPTIONAL REGULATOR"/>
    <property type="match status" value="1"/>
</dbReference>
<dbReference type="PROSITE" id="PS50931">
    <property type="entry name" value="HTH_LYSR"/>
    <property type="match status" value="1"/>
</dbReference>
<keyword evidence="2" id="KW-0805">Transcription regulation</keyword>
<evidence type="ECO:0000256" key="1">
    <source>
        <dbReference type="ARBA" id="ARBA00009437"/>
    </source>
</evidence>
<organism evidence="6 7">
    <name type="scientific">Achromobacter piechaudii ATCC 43553</name>
    <dbReference type="NCBI Taxonomy" id="742159"/>
    <lineage>
        <taxon>Bacteria</taxon>
        <taxon>Pseudomonadati</taxon>
        <taxon>Pseudomonadota</taxon>
        <taxon>Betaproteobacteria</taxon>
        <taxon>Burkholderiales</taxon>
        <taxon>Alcaligenaceae</taxon>
        <taxon>Achromobacter</taxon>
    </lineage>
</organism>
<evidence type="ECO:0000313" key="7">
    <source>
        <dbReference type="Proteomes" id="UP000004510"/>
    </source>
</evidence>
<dbReference type="Pfam" id="PF03466">
    <property type="entry name" value="LysR_substrate"/>
    <property type="match status" value="1"/>
</dbReference>
<comment type="caution">
    <text evidence="6">The sequence shown here is derived from an EMBL/GenBank/DDBJ whole genome shotgun (WGS) entry which is preliminary data.</text>
</comment>
<dbReference type="Pfam" id="PF00126">
    <property type="entry name" value="HTH_1"/>
    <property type="match status" value="1"/>
</dbReference>
<dbReference type="GO" id="GO:0003677">
    <property type="term" value="F:DNA binding"/>
    <property type="evidence" value="ECO:0007669"/>
    <property type="project" value="UniProtKB-KW"/>
</dbReference>
<protein>
    <submittedName>
        <fullName evidence="6">LysR substrate binding domain protein</fullName>
    </submittedName>
</protein>
<name>D4XF49_9BURK</name>
<keyword evidence="4" id="KW-0804">Transcription</keyword>
<dbReference type="PATRIC" id="fig|742159.3.peg.5107"/>
<dbReference type="Proteomes" id="UP000004510">
    <property type="component" value="Unassembled WGS sequence"/>
</dbReference>
<feature type="domain" description="HTH lysR-type" evidence="5">
    <location>
        <begin position="2"/>
        <end position="59"/>
    </location>
</feature>
<dbReference type="RefSeq" id="WP_006220199.1">
    <property type="nucleotide sequence ID" value="NZ_GG770409.1"/>
</dbReference>
<dbReference type="HOGENOM" id="CLU_039613_16_4_4"/>
<dbReference type="GO" id="GO:0003700">
    <property type="term" value="F:DNA-binding transcription factor activity"/>
    <property type="evidence" value="ECO:0007669"/>
    <property type="project" value="InterPro"/>
</dbReference>
<dbReference type="InterPro" id="IPR058163">
    <property type="entry name" value="LysR-type_TF_proteobact-type"/>
</dbReference>
<keyword evidence="3" id="KW-0238">DNA-binding</keyword>
<dbReference type="PANTHER" id="PTHR30537:SF5">
    <property type="entry name" value="HTH-TYPE TRANSCRIPTIONAL ACTIVATOR TTDR-RELATED"/>
    <property type="match status" value="1"/>
</dbReference>
<dbReference type="SUPFAM" id="SSF53850">
    <property type="entry name" value="Periplasmic binding protein-like II"/>
    <property type="match status" value="1"/>
</dbReference>
<evidence type="ECO:0000313" key="6">
    <source>
        <dbReference type="EMBL" id="EFF74533.1"/>
    </source>
</evidence>
<sequence length="328" mass="35437">MITTDDLRFFLSLSATPSLAQAARALDVTPPAVTQRLHALEKRLGVRLVNRSGRGTALTDEGRLLALRAGQICGELGDLADELAGRRGVVAGHLRVVAPLGFGQRYMAELVADFRKTSDNITASLTLSDGPPRLATDNWDVMVHIGELRDSTLVAYPLAPNRRILCASPAYLARHGAPAKPEDLRDHDCIALRENDEDVTLWRFKRGRGPAVGVRVAPVLSSNAGGAALQWALAGHGIVARSEWDVAEHLQTRALVPLLAGWNLPDANVVALVKSRQDQSARTAGFLAHLRAAFATTPWRDKPSRAPCPNPAWLPLRSRPAIRAATSR</sequence>
<dbReference type="eggNOG" id="COG0583">
    <property type="taxonomic scope" value="Bacteria"/>
</dbReference>
<dbReference type="InterPro" id="IPR036390">
    <property type="entry name" value="WH_DNA-bd_sf"/>
</dbReference>
<evidence type="ECO:0000256" key="2">
    <source>
        <dbReference type="ARBA" id="ARBA00023015"/>
    </source>
</evidence>
<dbReference type="InterPro" id="IPR036388">
    <property type="entry name" value="WH-like_DNA-bd_sf"/>
</dbReference>
<comment type="similarity">
    <text evidence="1">Belongs to the LysR transcriptional regulatory family.</text>
</comment>
<dbReference type="Gene3D" id="3.40.190.290">
    <property type="match status" value="1"/>
</dbReference>
<evidence type="ECO:0000256" key="4">
    <source>
        <dbReference type="ARBA" id="ARBA00023163"/>
    </source>
</evidence>
<dbReference type="InterPro" id="IPR005119">
    <property type="entry name" value="LysR_subst-bd"/>
</dbReference>
<dbReference type="EMBL" id="ADMS01000095">
    <property type="protein sequence ID" value="EFF74533.1"/>
    <property type="molecule type" value="Genomic_DNA"/>
</dbReference>
<evidence type="ECO:0000259" key="5">
    <source>
        <dbReference type="PROSITE" id="PS50931"/>
    </source>
</evidence>
<reference evidence="7" key="1">
    <citation type="submission" date="2010-03" db="EMBL/GenBank/DDBJ databases">
        <title>Complete sequence of Mobiluncus curtisii ATCC 43063.</title>
        <authorList>
            <person name="Muzny D."/>
            <person name="Qin X."/>
            <person name="Deng J."/>
            <person name="Jiang H."/>
            <person name="Liu Y."/>
            <person name="Qu J."/>
            <person name="Song X.-Z."/>
            <person name="Zhang L."/>
            <person name="Thornton R."/>
            <person name="Coyle M."/>
            <person name="Francisco L."/>
            <person name="Jackson L."/>
            <person name="Javaid M."/>
            <person name="Korchina V."/>
            <person name="Kovar C."/>
            <person name="Mata R."/>
            <person name="Mathew T."/>
            <person name="Ngo R."/>
            <person name="Nguyen L."/>
            <person name="Nguyen N."/>
            <person name="Okwuonu G."/>
            <person name="Ongeri F."/>
            <person name="Pham C."/>
            <person name="Simmons D."/>
            <person name="Wilczek-Boney K."/>
            <person name="Hale W."/>
            <person name="Jakkamsetti A."/>
            <person name="Pham P."/>
            <person name="Ruth R."/>
            <person name="San Lucas F."/>
            <person name="Warren J."/>
            <person name="Zhang J."/>
            <person name="Zhao Z."/>
            <person name="Zhou C."/>
            <person name="Zhu D."/>
            <person name="Lee S."/>
            <person name="Bess C."/>
            <person name="Blankenburg K."/>
            <person name="Forbes L."/>
            <person name="Fu Q."/>
            <person name="Gubbala S."/>
            <person name="Hirani K."/>
            <person name="Jayaseelan J.C."/>
            <person name="Lara F."/>
            <person name="Munidasa M."/>
            <person name="Palculict T."/>
            <person name="Patil S."/>
            <person name="Pu L.-L."/>
            <person name="Saada N."/>
            <person name="Tang L."/>
            <person name="Weissenberger G."/>
            <person name="Zhu Y."/>
            <person name="Hemphill L."/>
            <person name="Shang Y."/>
            <person name="Youmans B."/>
            <person name="Ayvaz T."/>
            <person name="Ross M."/>
            <person name="Santibanez J."/>
            <person name="Aqrawi P."/>
            <person name="Gross S."/>
            <person name="Joshi V."/>
            <person name="Fowler G."/>
            <person name="Nazareth L."/>
            <person name="Reid J."/>
            <person name="Worley K."/>
            <person name="Petrosino J."/>
            <person name="Highlander S."/>
            <person name="Gibbs R."/>
            <person name="Gibbs R."/>
        </authorList>
    </citation>
    <scope>NUCLEOTIDE SEQUENCE [LARGE SCALE GENOMIC DNA]</scope>
    <source>
        <strain evidence="7">ATCC 43553</strain>
    </source>
</reference>
<evidence type="ECO:0000256" key="3">
    <source>
        <dbReference type="ARBA" id="ARBA00023125"/>
    </source>
</evidence>
<proteinExistence type="inferred from homology"/>